<dbReference type="Gene3D" id="3.20.20.70">
    <property type="entry name" value="Aldolase class I"/>
    <property type="match status" value="1"/>
</dbReference>
<evidence type="ECO:0000256" key="1">
    <source>
        <dbReference type="ARBA" id="ARBA00007422"/>
    </source>
</evidence>
<feature type="non-terminal residue" evidence="5">
    <location>
        <position position="176"/>
    </location>
</feature>
<evidence type="ECO:0000256" key="3">
    <source>
        <dbReference type="ARBA" id="ARBA00023235"/>
    </source>
</evidence>
<reference evidence="5" key="1">
    <citation type="submission" date="2023-10" db="EMBL/GenBank/DDBJ databases">
        <authorList>
            <person name="Chen Y."/>
            <person name="Shah S."/>
            <person name="Dougan E. K."/>
            <person name="Thang M."/>
            <person name="Chan C."/>
        </authorList>
    </citation>
    <scope>NUCLEOTIDE SEQUENCE [LARGE SCALE GENOMIC DNA]</scope>
</reference>
<accession>A0ABN9WHJ3</accession>
<comment type="subunit">
    <text evidence="2">Homodimer.</text>
</comment>
<keyword evidence="4" id="KW-0324">Glycolysis</keyword>
<dbReference type="InterPro" id="IPR035990">
    <property type="entry name" value="TIM_sf"/>
</dbReference>
<keyword evidence="3 4" id="KW-0413">Isomerase</keyword>
<comment type="pathway">
    <text evidence="4">Carbohydrate biosynthesis; gluconeogenesis.</text>
</comment>
<comment type="caution">
    <text evidence="5">The sequence shown here is derived from an EMBL/GenBank/DDBJ whole genome shotgun (WGS) entry which is preliminary data.</text>
</comment>
<evidence type="ECO:0000313" key="5">
    <source>
        <dbReference type="EMBL" id="CAK0885937.1"/>
    </source>
</evidence>
<proteinExistence type="inferred from homology"/>
<dbReference type="Proteomes" id="UP001189429">
    <property type="component" value="Unassembled WGS sequence"/>
</dbReference>
<dbReference type="PROSITE" id="PS51440">
    <property type="entry name" value="TIM_2"/>
    <property type="match status" value="1"/>
</dbReference>
<comment type="catalytic activity">
    <reaction evidence="4">
        <text>D-glyceraldehyde 3-phosphate = dihydroxyacetone phosphate</text>
        <dbReference type="Rhea" id="RHEA:18585"/>
        <dbReference type="ChEBI" id="CHEBI:57642"/>
        <dbReference type="ChEBI" id="CHEBI:59776"/>
        <dbReference type="EC" id="5.3.1.1"/>
    </reaction>
</comment>
<dbReference type="InterPro" id="IPR013785">
    <property type="entry name" value="Aldolase_TIM"/>
</dbReference>
<keyword evidence="4" id="KW-0312">Gluconeogenesis</keyword>
<dbReference type="Pfam" id="PF00121">
    <property type="entry name" value="TIM"/>
    <property type="match status" value="1"/>
</dbReference>
<protein>
    <recommendedName>
        <fullName evidence="4">Triosephosphate isomerase</fullName>
        <ecNumber evidence="4">5.3.1.1</ecNumber>
    </recommendedName>
</protein>
<dbReference type="CDD" id="cd00311">
    <property type="entry name" value="TIM"/>
    <property type="match status" value="1"/>
</dbReference>
<dbReference type="EMBL" id="CAUYUJ010018735">
    <property type="protein sequence ID" value="CAK0885937.1"/>
    <property type="molecule type" value="Genomic_DNA"/>
</dbReference>
<gene>
    <name evidence="5" type="ORF">PCOR1329_LOCUS67417</name>
</gene>
<evidence type="ECO:0000313" key="6">
    <source>
        <dbReference type="Proteomes" id="UP001189429"/>
    </source>
</evidence>
<organism evidence="5 6">
    <name type="scientific">Prorocentrum cordatum</name>
    <dbReference type="NCBI Taxonomy" id="2364126"/>
    <lineage>
        <taxon>Eukaryota</taxon>
        <taxon>Sar</taxon>
        <taxon>Alveolata</taxon>
        <taxon>Dinophyceae</taxon>
        <taxon>Prorocentrales</taxon>
        <taxon>Prorocentraceae</taxon>
        <taxon>Prorocentrum</taxon>
    </lineage>
</organism>
<evidence type="ECO:0000256" key="4">
    <source>
        <dbReference type="RuleBase" id="RU363013"/>
    </source>
</evidence>
<sequence>MAPARRPIVGGNWKCNPSGLSQLDDLIKNINACDTSKCDVYVCPSTLHVPYVVPKITNGALVTPQDCNPKGCGAFTGSMAVAQMKDMGMTQVMIGHSERRGEFGIFKMDDDATLAAKLKCVLDAGMSCVFCIGEPKEACQRRCARASPSCFGWSSVRNYHKSSVGCAPSQGSFRFL</sequence>
<dbReference type="PANTHER" id="PTHR21139">
    <property type="entry name" value="TRIOSEPHOSPHATE ISOMERASE"/>
    <property type="match status" value="1"/>
</dbReference>
<evidence type="ECO:0000256" key="2">
    <source>
        <dbReference type="ARBA" id="ARBA00011738"/>
    </source>
</evidence>
<dbReference type="InterPro" id="IPR000652">
    <property type="entry name" value="Triosephosphate_isomerase"/>
</dbReference>
<dbReference type="EC" id="5.3.1.1" evidence="4"/>
<comment type="similarity">
    <text evidence="1 4">Belongs to the triosephosphate isomerase family.</text>
</comment>
<name>A0ABN9WHJ3_9DINO</name>
<dbReference type="PANTHER" id="PTHR21139:SF2">
    <property type="entry name" value="TRIOSEPHOSPHATE ISOMERASE"/>
    <property type="match status" value="1"/>
</dbReference>
<keyword evidence="6" id="KW-1185">Reference proteome</keyword>
<dbReference type="SUPFAM" id="SSF51351">
    <property type="entry name" value="Triosephosphate isomerase (TIM)"/>
    <property type="match status" value="1"/>
</dbReference>
<comment type="pathway">
    <text evidence="4">Carbohydrate degradation; glycolysis; D-glyceraldehyde 3-phosphate from glycerone phosphate: step 1/1.</text>
</comment>